<keyword evidence="1" id="KW-0812">Transmembrane</keyword>
<sequence>MFKYAVVRGAEPLNCRATDPEKHVAEIRARVTGKIGRQTLFSHVLVCALNTAFLYCVTSCGTRTRKTFSIRQR</sequence>
<evidence type="ECO:0000313" key="2">
    <source>
        <dbReference type="EMBL" id="KAL0130947.1"/>
    </source>
</evidence>
<comment type="caution">
    <text evidence="2">The sequence shown here is derived from an EMBL/GenBank/DDBJ whole genome shotgun (WGS) entry which is preliminary data.</text>
</comment>
<evidence type="ECO:0000313" key="3">
    <source>
        <dbReference type="Proteomes" id="UP001430953"/>
    </source>
</evidence>
<evidence type="ECO:0000256" key="1">
    <source>
        <dbReference type="SAM" id="Phobius"/>
    </source>
</evidence>
<dbReference type="EMBL" id="JADYXP020000002">
    <property type="protein sequence ID" value="KAL0130947.1"/>
    <property type="molecule type" value="Genomic_DNA"/>
</dbReference>
<dbReference type="Proteomes" id="UP001430953">
    <property type="component" value="Unassembled WGS sequence"/>
</dbReference>
<reference evidence="2 3" key="1">
    <citation type="submission" date="2023-03" db="EMBL/GenBank/DDBJ databases">
        <title>High recombination rates correlate with genetic variation in Cardiocondyla obscurior ants.</title>
        <authorList>
            <person name="Errbii M."/>
        </authorList>
    </citation>
    <scope>NUCLEOTIDE SEQUENCE [LARGE SCALE GENOMIC DNA]</scope>
    <source>
        <strain evidence="2">Alpha-2009</strain>
        <tissue evidence="2">Whole body</tissue>
    </source>
</reference>
<keyword evidence="1" id="KW-1133">Transmembrane helix</keyword>
<gene>
    <name evidence="2" type="ORF">PUN28_002496</name>
</gene>
<feature type="transmembrane region" description="Helical" evidence="1">
    <location>
        <begin position="40"/>
        <end position="61"/>
    </location>
</feature>
<keyword evidence="1" id="KW-0472">Membrane</keyword>
<keyword evidence="3" id="KW-1185">Reference proteome</keyword>
<dbReference type="AlphaFoldDB" id="A0AAW2GUU4"/>
<accession>A0AAW2GUU4</accession>
<proteinExistence type="predicted"/>
<organism evidence="2 3">
    <name type="scientific">Cardiocondyla obscurior</name>
    <dbReference type="NCBI Taxonomy" id="286306"/>
    <lineage>
        <taxon>Eukaryota</taxon>
        <taxon>Metazoa</taxon>
        <taxon>Ecdysozoa</taxon>
        <taxon>Arthropoda</taxon>
        <taxon>Hexapoda</taxon>
        <taxon>Insecta</taxon>
        <taxon>Pterygota</taxon>
        <taxon>Neoptera</taxon>
        <taxon>Endopterygota</taxon>
        <taxon>Hymenoptera</taxon>
        <taxon>Apocrita</taxon>
        <taxon>Aculeata</taxon>
        <taxon>Formicoidea</taxon>
        <taxon>Formicidae</taxon>
        <taxon>Myrmicinae</taxon>
        <taxon>Cardiocondyla</taxon>
    </lineage>
</organism>
<protein>
    <submittedName>
        <fullName evidence="2">Uncharacterized protein</fullName>
    </submittedName>
</protein>
<name>A0AAW2GUU4_9HYME</name>